<accession>A0AA40KE68</accession>
<dbReference type="AlphaFoldDB" id="A0AA40KE68"/>
<feature type="chain" id="PRO_5041468291" evidence="1">
    <location>
        <begin position="24"/>
        <end position="89"/>
    </location>
</feature>
<feature type="signal peptide" evidence="1">
    <location>
        <begin position="1"/>
        <end position="23"/>
    </location>
</feature>
<evidence type="ECO:0000256" key="1">
    <source>
        <dbReference type="SAM" id="SignalP"/>
    </source>
</evidence>
<comment type="caution">
    <text evidence="2">The sequence shown here is derived from an EMBL/GenBank/DDBJ whole genome shotgun (WGS) entry which is preliminary data.</text>
</comment>
<proteinExistence type="predicted"/>
<evidence type="ECO:0000313" key="3">
    <source>
        <dbReference type="Proteomes" id="UP001177670"/>
    </source>
</evidence>
<dbReference type="Proteomes" id="UP001177670">
    <property type="component" value="Unassembled WGS sequence"/>
</dbReference>
<sequence length="89" mass="9260">MKSIVALTLALFCLSMLVDFGACASPKKSQKPHKTVGDSDAEFSPNFAVMAAEVLNALDVFAEAAVTADALAKFMIDVLNAVINAGLAQ</sequence>
<reference evidence="2" key="1">
    <citation type="submission" date="2021-10" db="EMBL/GenBank/DDBJ databases">
        <title>Melipona bicolor Genome sequencing and assembly.</title>
        <authorList>
            <person name="Araujo N.S."/>
            <person name="Arias M.C."/>
        </authorList>
    </citation>
    <scope>NUCLEOTIDE SEQUENCE</scope>
    <source>
        <strain evidence="2">USP_2M_L1-L4_2017</strain>
        <tissue evidence="2">Whole body</tissue>
    </source>
</reference>
<organism evidence="2 3">
    <name type="scientific">Melipona bicolor</name>
    <dbReference type="NCBI Taxonomy" id="60889"/>
    <lineage>
        <taxon>Eukaryota</taxon>
        <taxon>Metazoa</taxon>
        <taxon>Ecdysozoa</taxon>
        <taxon>Arthropoda</taxon>
        <taxon>Hexapoda</taxon>
        <taxon>Insecta</taxon>
        <taxon>Pterygota</taxon>
        <taxon>Neoptera</taxon>
        <taxon>Endopterygota</taxon>
        <taxon>Hymenoptera</taxon>
        <taxon>Apocrita</taxon>
        <taxon>Aculeata</taxon>
        <taxon>Apoidea</taxon>
        <taxon>Anthophila</taxon>
        <taxon>Apidae</taxon>
        <taxon>Melipona</taxon>
    </lineage>
</organism>
<keyword evidence="1" id="KW-0732">Signal</keyword>
<evidence type="ECO:0000313" key="2">
    <source>
        <dbReference type="EMBL" id="KAK1116935.1"/>
    </source>
</evidence>
<dbReference type="EMBL" id="JAHYIQ010000059">
    <property type="protein sequence ID" value="KAK1116935.1"/>
    <property type="molecule type" value="Genomic_DNA"/>
</dbReference>
<name>A0AA40KE68_9HYME</name>
<gene>
    <name evidence="2" type="ORF">K0M31_017152</name>
</gene>
<protein>
    <submittedName>
        <fullName evidence="2">Uncharacterized protein</fullName>
    </submittedName>
</protein>
<keyword evidence="3" id="KW-1185">Reference proteome</keyword>